<evidence type="ECO:0000313" key="1">
    <source>
        <dbReference type="EMBL" id="GFT40555.1"/>
    </source>
</evidence>
<organism evidence="1 2">
    <name type="scientific">Nephila pilipes</name>
    <name type="common">Giant wood spider</name>
    <name type="synonym">Nephila maculata</name>
    <dbReference type="NCBI Taxonomy" id="299642"/>
    <lineage>
        <taxon>Eukaryota</taxon>
        <taxon>Metazoa</taxon>
        <taxon>Ecdysozoa</taxon>
        <taxon>Arthropoda</taxon>
        <taxon>Chelicerata</taxon>
        <taxon>Arachnida</taxon>
        <taxon>Araneae</taxon>
        <taxon>Araneomorphae</taxon>
        <taxon>Entelegynae</taxon>
        <taxon>Araneoidea</taxon>
        <taxon>Nephilidae</taxon>
        <taxon>Nephila</taxon>
    </lineage>
</organism>
<dbReference type="EMBL" id="BMAW01063483">
    <property type="protein sequence ID" value="GFT40555.1"/>
    <property type="molecule type" value="Genomic_DNA"/>
</dbReference>
<name>A0A8X6NXK8_NEPPI</name>
<dbReference type="AlphaFoldDB" id="A0A8X6NXK8"/>
<proteinExistence type="predicted"/>
<accession>A0A8X6NXK8</accession>
<gene>
    <name evidence="1" type="ORF">NPIL_446241</name>
</gene>
<keyword evidence="2" id="KW-1185">Reference proteome</keyword>
<protein>
    <submittedName>
        <fullName evidence="1">Uncharacterized protein</fullName>
    </submittedName>
</protein>
<comment type="caution">
    <text evidence="1">The sequence shown here is derived from an EMBL/GenBank/DDBJ whole genome shotgun (WGS) entry which is preliminary data.</text>
</comment>
<sequence length="110" mass="12412">MPEGGIRESRPRTKLQQESCDCETLLLPYDRRGMGNDRVGVYSVSERGGSPVEKTVSVPRGTQKLIKFIILSYIVFLWRVLANASFQELKKKPAQKNEFLSKGSCESRCS</sequence>
<dbReference type="Proteomes" id="UP000887013">
    <property type="component" value="Unassembled WGS sequence"/>
</dbReference>
<reference evidence="1" key="1">
    <citation type="submission" date="2020-08" db="EMBL/GenBank/DDBJ databases">
        <title>Multicomponent nature underlies the extraordinary mechanical properties of spider dragline silk.</title>
        <authorList>
            <person name="Kono N."/>
            <person name="Nakamura H."/>
            <person name="Mori M."/>
            <person name="Yoshida Y."/>
            <person name="Ohtoshi R."/>
            <person name="Malay A.D."/>
            <person name="Moran D.A.P."/>
            <person name="Tomita M."/>
            <person name="Numata K."/>
            <person name="Arakawa K."/>
        </authorList>
    </citation>
    <scope>NUCLEOTIDE SEQUENCE</scope>
</reference>
<evidence type="ECO:0000313" key="2">
    <source>
        <dbReference type="Proteomes" id="UP000887013"/>
    </source>
</evidence>